<dbReference type="GO" id="GO:0046872">
    <property type="term" value="F:metal ion binding"/>
    <property type="evidence" value="ECO:0007669"/>
    <property type="project" value="UniProtKB-KW"/>
</dbReference>
<keyword evidence="7" id="KW-0411">Iron-sulfur</keyword>
<dbReference type="InterPro" id="IPR007197">
    <property type="entry name" value="rSAM"/>
</dbReference>
<dbReference type="PROSITE" id="PS51918">
    <property type="entry name" value="RADICAL_SAM"/>
    <property type="match status" value="1"/>
</dbReference>
<gene>
    <name evidence="10" type="ORF">BQ4739_LOCUS14162</name>
</gene>
<dbReference type="SFLD" id="SFLDS00029">
    <property type="entry name" value="Radical_SAM"/>
    <property type="match status" value="1"/>
</dbReference>
<evidence type="ECO:0000256" key="7">
    <source>
        <dbReference type="ARBA" id="ARBA00023014"/>
    </source>
</evidence>
<evidence type="ECO:0000256" key="5">
    <source>
        <dbReference type="ARBA" id="ARBA00022723"/>
    </source>
</evidence>
<protein>
    <recommendedName>
        <fullName evidence="9">Radical SAM core domain-containing protein</fullName>
    </recommendedName>
</protein>
<evidence type="ECO:0000256" key="8">
    <source>
        <dbReference type="ARBA" id="ARBA00023239"/>
    </source>
</evidence>
<keyword evidence="8" id="KW-0456">Lyase</keyword>
<dbReference type="EMBL" id="FNXT01001201">
    <property type="protein sequence ID" value="SZX73896.1"/>
    <property type="molecule type" value="Genomic_DNA"/>
</dbReference>
<evidence type="ECO:0000259" key="9">
    <source>
        <dbReference type="PROSITE" id="PS51918"/>
    </source>
</evidence>
<evidence type="ECO:0000256" key="2">
    <source>
        <dbReference type="ARBA" id="ARBA00004712"/>
    </source>
</evidence>
<dbReference type="SFLD" id="SFLDF00294">
    <property type="entry name" value="7_8-didemethyl-8-hydroxy-5-dea"/>
    <property type="match status" value="1"/>
</dbReference>
<dbReference type="SUPFAM" id="SSF102114">
    <property type="entry name" value="Radical SAM enzymes"/>
    <property type="match status" value="1"/>
</dbReference>
<proteinExistence type="predicted"/>
<comment type="pathway">
    <text evidence="2">Cofactor biosynthesis; coenzyme F0 biosynthesis.</text>
</comment>
<dbReference type="STRING" id="3088.A0A383WB30"/>
<sequence>MYCEQGSGQPLSNSLLQVELLPEQQQEFARLLETPLPELIAEAAALRDQGHRCITFSPKVFLPLTRLCRDSCGYCTFAQPPQPGRRAYMTLEEVLAVARLGAQQGCSEALFTLGDKPELLYPEAAAELAAMGYSSTLDYVAAAAAAVLAETGLMPHINAGVMGQQDIERLKAVSASQGLMLEGVAPALAAPGGPHWGCPDKEPAARLATIEAAGRARVPYTSGILIGIGESRRERLLALHALRLLQQQHGHIMELIVQNFSNCERVAIALEAPVVAEAESSVG</sequence>
<dbReference type="InterPro" id="IPR013785">
    <property type="entry name" value="Aldolase_TIM"/>
</dbReference>
<evidence type="ECO:0000256" key="4">
    <source>
        <dbReference type="ARBA" id="ARBA00022691"/>
    </source>
</evidence>
<dbReference type="NCBIfam" id="TIGR03550">
    <property type="entry name" value="F420_cofG"/>
    <property type="match status" value="1"/>
</dbReference>
<dbReference type="InterPro" id="IPR058240">
    <property type="entry name" value="rSAM_sf"/>
</dbReference>
<reference evidence="10 11" key="1">
    <citation type="submission" date="2016-10" db="EMBL/GenBank/DDBJ databases">
        <authorList>
            <person name="Cai Z."/>
        </authorList>
    </citation>
    <scope>NUCLEOTIDE SEQUENCE [LARGE SCALE GENOMIC DNA]</scope>
</reference>
<dbReference type="Gene3D" id="3.20.20.70">
    <property type="entry name" value="Aldolase class I"/>
    <property type="match status" value="1"/>
</dbReference>
<dbReference type="InterPro" id="IPR019939">
    <property type="entry name" value="CofG_family"/>
</dbReference>
<comment type="cofactor">
    <cofactor evidence="1">
        <name>[4Fe-4S] cluster</name>
        <dbReference type="ChEBI" id="CHEBI:49883"/>
    </cofactor>
</comment>
<dbReference type="GO" id="GO:0044689">
    <property type="term" value="F:7,8-didemethyl-8-hydroxy-5-deazariboflavin synthase activity"/>
    <property type="evidence" value="ECO:0007669"/>
    <property type="project" value="TreeGrafter"/>
</dbReference>
<dbReference type="NCBIfam" id="NF004884">
    <property type="entry name" value="PRK06245.1"/>
    <property type="match status" value="1"/>
</dbReference>
<dbReference type="PANTHER" id="PTHR43076:SF15">
    <property type="entry name" value="7,8-DIDEMETHYL-8-HYDROXY-5-DEAZARIBOFLAVIN SYNTHASE"/>
    <property type="match status" value="1"/>
</dbReference>
<keyword evidence="6" id="KW-0408">Iron</keyword>
<dbReference type="SFLD" id="SFLDG01388">
    <property type="entry name" value="7_8-didemethyl-8-hydroxy-5-dea"/>
    <property type="match status" value="1"/>
</dbReference>
<evidence type="ECO:0000313" key="10">
    <source>
        <dbReference type="EMBL" id="SZX73896.1"/>
    </source>
</evidence>
<dbReference type="GO" id="GO:0016765">
    <property type="term" value="F:transferase activity, transferring alkyl or aryl (other than methyl) groups"/>
    <property type="evidence" value="ECO:0007669"/>
    <property type="project" value="InterPro"/>
</dbReference>
<feature type="domain" description="Radical SAM core" evidence="9">
    <location>
        <begin position="54"/>
        <end position="283"/>
    </location>
</feature>
<dbReference type="SFLD" id="SFLDG01064">
    <property type="entry name" value="F420__menaquinone_cofactor_bio"/>
    <property type="match status" value="1"/>
</dbReference>
<dbReference type="PANTHER" id="PTHR43076">
    <property type="entry name" value="FO SYNTHASE (COFH)"/>
    <property type="match status" value="1"/>
</dbReference>
<organism evidence="10 11">
    <name type="scientific">Tetradesmus obliquus</name>
    <name type="common">Green alga</name>
    <name type="synonym">Acutodesmus obliquus</name>
    <dbReference type="NCBI Taxonomy" id="3088"/>
    <lineage>
        <taxon>Eukaryota</taxon>
        <taxon>Viridiplantae</taxon>
        <taxon>Chlorophyta</taxon>
        <taxon>core chlorophytes</taxon>
        <taxon>Chlorophyceae</taxon>
        <taxon>CS clade</taxon>
        <taxon>Sphaeropleales</taxon>
        <taxon>Scenedesmaceae</taxon>
        <taxon>Tetradesmus</taxon>
    </lineage>
</organism>
<dbReference type="Proteomes" id="UP000256970">
    <property type="component" value="Unassembled WGS sequence"/>
</dbReference>
<keyword evidence="3" id="KW-0004">4Fe-4S</keyword>
<evidence type="ECO:0000256" key="3">
    <source>
        <dbReference type="ARBA" id="ARBA00022485"/>
    </source>
</evidence>
<dbReference type="InterPro" id="IPR034405">
    <property type="entry name" value="F420"/>
</dbReference>
<evidence type="ECO:0000256" key="6">
    <source>
        <dbReference type="ARBA" id="ARBA00023004"/>
    </source>
</evidence>
<accession>A0A383WB30</accession>
<keyword evidence="5" id="KW-0479">Metal-binding</keyword>
<dbReference type="Pfam" id="PF04055">
    <property type="entry name" value="Radical_SAM"/>
    <property type="match status" value="1"/>
</dbReference>
<evidence type="ECO:0000313" key="11">
    <source>
        <dbReference type="Proteomes" id="UP000256970"/>
    </source>
</evidence>
<keyword evidence="11" id="KW-1185">Reference proteome</keyword>
<keyword evidence="4" id="KW-0949">S-adenosyl-L-methionine</keyword>
<name>A0A383WB30_TETOB</name>
<dbReference type="GO" id="GO:0051539">
    <property type="term" value="F:4 iron, 4 sulfur cluster binding"/>
    <property type="evidence" value="ECO:0007669"/>
    <property type="project" value="UniProtKB-KW"/>
</dbReference>
<dbReference type="AlphaFoldDB" id="A0A383WB30"/>
<evidence type="ECO:0000256" key="1">
    <source>
        <dbReference type="ARBA" id="ARBA00001966"/>
    </source>
</evidence>
<dbReference type="UniPathway" id="UPA00072"/>